<accession>A0A9X0DAB6</accession>
<protein>
    <submittedName>
        <fullName evidence="2">Uncharacterized protein</fullName>
    </submittedName>
</protein>
<evidence type="ECO:0000313" key="3">
    <source>
        <dbReference type="Proteomes" id="UP001163046"/>
    </source>
</evidence>
<organism evidence="2 3">
    <name type="scientific">Desmophyllum pertusum</name>
    <dbReference type="NCBI Taxonomy" id="174260"/>
    <lineage>
        <taxon>Eukaryota</taxon>
        <taxon>Metazoa</taxon>
        <taxon>Cnidaria</taxon>
        <taxon>Anthozoa</taxon>
        <taxon>Hexacorallia</taxon>
        <taxon>Scleractinia</taxon>
        <taxon>Caryophylliina</taxon>
        <taxon>Caryophylliidae</taxon>
        <taxon>Desmophyllum</taxon>
    </lineage>
</organism>
<evidence type="ECO:0000256" key="1">
    <source>
        <dbReference type="SAM" id="MobiDB-lite"/>
    </source>
</evidence>
<dbReference type="AlphaFoldDB" id="A0A9X0DAB6"/>
<feature type="compositionally biased region" description="Acidic residues" evidence="1">
    <location>
        <begin position="1"/>
        <end position="12"/>
    </location>
</feature>
<comment type="caution">
    <text evidence="2">The sequence shown here is derived from an EMBL/GenBank/DDBJ whole genome shotgun (WGS) entry which is preliminary data.</text>
</comment>
<sequence length="69" mass="7900">MKAEDSSEEEIASVDREEKPLPDYLPLSHGEEPLQDHERLARVVETSDEEGSSKADETTDESHRKKRLH</sequence>
<gene>
    <name evidence="2" type="ORF">OS493_010229</name>
</gene>
<dbReference type="EMBL" id="MU825400">
    <property type="protein sequence ID" value="KAJ7392580.1"/>
    <property type="molecule type" value="Genomic_DNA"/>
</dbReference>
<proteinExistence type="predicted"/>
<name>A0A9X0DAB6_9CNID</name>
<feature type="region of interest" description="Disordered" evidence="1">
    <location>
        <begin position="1"/>
        <end position="69"/>
    </location>
</feature>
<feature type="compositionally biased region" description="Basic and acidic residues" evidence="1">
    <location>
        <begin position="51"/>
        <end position="63"/>
    </location>
</feature>
<keyword evidence="3" id="KW-1185">Reference proteome</keyword>
<evidence type="ECO:0000313" key="2">
    <source>
        <dbReference type="EMBL" id="KAJ7392580.1"/>
    </source>
</evidence>
<dbReference type="Proteomes" id="UP001163046">
    <property type="component" value="Unassembled WGS sequence"/>
</dbReference>
<feature type="compositionally biased region" description="Basic and acidic residues" evidence="1">
    <location>
        <begin position="29"/>
        <end position="42"/>
    </location>
</feature>
<reference evidence="2" key="1">
    <citation type="submission" date="2023-01" db="EMBL/GenBank/DDBJ databases">
        <title>Genome assembly of the deep-sea coral Lophelia pertusa.</title>
        <authorList>
            <person name="Herrera S."/>
            <person name="Cordes E."/>
        </authorList>
    </citation>
    <scope>NUCLEOTIDE SEQUENCE</scope>
    <source>
        <strain evidence="2">USNM1676648</strain>
        <tissue evidence="2">Polyp</tissue>
    </source>
</reference>